<dbReference type="Gene3D" id="3.40.50.300">
    <property type="entry name" value="P-loop containing nucleotide triphosphate hydrolases"/>
    <property type="match status" value="1"/>
</dbReference>
<proteinExistence type="predicted"/>
<dbReference type="AlphaFoldDB" id="A0A7M5TRK4"/>
<keyword evidence="2" id="KW-1185">Reference proteome</keyword>
<accession>A0A7M5TRK4</accession>
<name>A0A7M5TRK4_9CNID</name>
<evidence type="ECO:0000313" key="2">
    <source>
        <dbReference type="Proteomes" id="UP000594262"/>
    </source>
</evidence>
<dbReference type="GeneID" id="136809318"/>
<dbReference type="RefSeq" id="XP_066921938.1">
    <property type="nucleotide sequence ID" value="XM_067065837.1"/>
</dbReference>
<sequence>MSNIIPAKVSALKPEPIDDSRCTQQKSLFQQITDTRNSQGVFDRQENQFKKYNLGNGITMNDPIATSDYLLEREYVESFLFDSQNYHEALFIPPVFKSNQYTKESSVSILDYDVVKDVKKTLGNMLKNSPRHWFTTDFQAFIQTQKPVSGTTLTEINSKEFDQWITKSKIKHLVVKELQTDQNLPQMTIDIDIFIQESLIELQQQSKNGSNLETFLQQCIIKLPRKGGRNKVKADVNKLVSESNVCEDSNIKWLWDLQLSDLGEEVEHWFFDQLQSIKDGTLNDLVILQSSQFMTNVENKKHREYDLLILSHSRKLVIGIELKRTSTDQALLRACEQLDKYRTSLEETLGDQFGSGWQFFPVICVQQDSRTFKSAHYINAMTNIRDWLSNVLKKFPIIINQTDLTDSLANLKKVLHIIVFAVHVSVPVTHTNWVDYISQAIDNVSTHDNMIFYSNQQLAAFKSDDPKFKKIFVQGKYGTGKSILLREKAKQICQRDASLKNRVVYVTYNTSSRKMLQTYYLEMILGPFGVVVEKFDPESTNSLESIVRRTNAKALFLDEWSVYGETLTRICTLCDLVWIAQRADYDGKSLNLLPGFTHVELVLNLRNSREIVAAVKNHHDRHLHLTAIFNTSFYASFPPINFPCGRPVITVDSLAEAILKARCLTSDGIVALTNHFYHKVNFKKEIISVMSSYTNEKWKFYEDITENENGYKLLSEGYILFADYSDVVGFEWPTVIFIDDSLIMMESNYQGQLMRCTTNLIVKNKKIKK</sequence>
<organism evidence="1 2">
    <name type="scientific">Clytia hemisphaerica</name>
    <dbReference type="NCBI Taxonomy" id="252671"/>
    <lineage>
        <taxon>Eukaryota</taxon>
        <taxon>Metazoa</taxon>
        <taxon>Cnidaria</taxon>
        <taxon>Hydrozoa</taxon>
        <taxon>Hydroidolina</taxon>
        <taxon>Leptothecata</taxon>
        <taxon>Obeliida</taxon>
        <taxon>Clytiidae</taxon>
        <taxon>Clytia</taxon>
    </lineage>
</organism>
<evidence type="ECO:0000313" key="1">
    <source>
        <dbReference type="EnsemblMetazoa" id="CLYHEMP000781.1"/>
    </source>
</evidence>
<dbReference type="InterPro" id="IPR027417">
    <property type="entry name" value="P-loop_NTPase"/>
</dbReference>
<dbReference type="SUPFAM" id="SSF52540">
    <property type="entry name" value="P-loop containing nucleoside triphosphate hydrolases"/>
    <property type="match status" value="1"/>
</dbReference>
<dbReference type="Proteomes" id="UP000594262">
    <property type="component" value="Unplaced"/>
</dbReference>
<reference evidence="1" key="1">
    <citation type="submission" date="2021-01" db="UniProtKB">
        <authorList>
            <consortium name="EnsemblMetazoa"/>
        </authorList>
    </citation>
    <scope>IDENTIFICATION</scope>
</reference>
<dbReference type="EnsemblMetazoa" id="CLYHEMT000781.1">
    <property type="protein sequence ID" value="CLYHEMP000781.1"/>
    <property type="gene ID" value="CLYHEMG000781"/>
</dbReference>
<protein>
    <submittedName>
        <fullName evidence="1">Uncharacterized protein</fullName>
    </submittedName>
</protein>